<proteinExistence type="predicted"/>
<sequence length="162" mass="17547">MPPTRVSMLRIYLNDHLTGATAGAELLRRTAGTHRGGPLGPELEELAREVAEDRQELVEIMVRLGVPVRQARVTAGWVAEKAGRLKLNGGLLSRSPLSDVLELEAMRLGVQAKTACWRTLAVLADGEPRLDAGRLAELLDRAAAQARRLEALSARAVSQVWG</sequence>
<name>A0A6C1CAQ8_9ACTN</name>
<dbReference type="GeneID" id="75179969"/>
<dbReference type="RefSeq" id="WP_016471211.1">
    <property type="nucleotide sequence ID" value="NZ_BBQG01000022.1"/>
</dbReference>
<dbReference type="EMBL" id="RCIY01000040">
    <property type="protein sequence ID" value="TGG86083.1"/>
    <property type="molecule type" value="Genomic_DNA"/>
</dbReference>
<reference evidence="1 2" key="1">
    <citation type="submission" date="2018-10" db="EMBL/GenBank/DDBJ databases">
        <title>Isolation of pseudouridimycin from Streptomyces albus DSM 40763.</title>
        <authorList>
            <person name="Rosenqvist P."/>
            <person name="Metsae-Ketelae M."/>
            <person name="Virta P."/>
        </authorList>
    </citation>
    <scope>NUCLEOTIDE SEQUENCE [LARGE SCALE GENOMIC DNA]</scope>
    <source>
        <strain evidence="1 2">DSM 40763</strain>
    </source>
</reference>
<evidence type="ECO:0000313" key="1">
    <source>
        <dbReference type="EMBL" id="TGG86083.1"/>
    </source>
</evidence>
<dbReference type="Proteomes" id="UP000298111">
    <property type="component" value="Unassembled WGS sequence"/>
</dbReference>
<organism evidence="1 2">
    <name type="scientific">Streptomyces albus</name>
    <dbReference type="NCBI Taxonomy" id="1888"/>
    <lineage>
        <taxon>Bacteria</taxon>
        <taxon>Bacillati</taxon>
        <taxon>Actinomycetota</taxon>
        <taxon>Actinomycetes</taxon>
        <taxon>Kitasatosporales</taxon>
        <taxon>Streptomycetaceae</taxon>
        <taxon>Streptomyces</taxon>
    </lineage>
</organism>
<dbReference type="AlphaFoldDB" id="A0A6C1CAQ8"/>
<protein>
    <submittedName>
        <fullName evidence="1">Uncharacterized protein</fullName>
    </submittedName>
</protein>
<gene>
    <name evidence="1" type="ORF">D8771_06620</name>
</gene>
<evidence type="ECO:0000313" key="2">
    <source>
        <dbReference type="Proteomes" id="UP000298111"/>
    </source>
</evidence>
<accession>A0A6C1CAQ8</accession>
<comment type="caution">
    <text evidence="1">The sequence shown here is derived from an EMBL/GenBank/DDBJ whole genome shotgun (WGS) entry which is preliminary data.</text>
</comment>